<dbReference type="GO" id="GO:0000271">
    <property type="term" value="P:polysaccharide biosynthetic process"/>
    <property type="evidence" value="ECO:0007669"/>
    <property type="project" value="TreeGrafter"/>
</dbReference>
<keyword evidence="6" id="KW-0808">Transferase</keyword>
<evidence type="ECO:0000313" key="6">
    <source>
        <dbReference type="EMBL" id="AWU66722.1"/>
    </source>
</evidence>
<evidence type="ECO:0000256" key="1">
    <source>
        <dbReference type="ARBA" id="ARBA00022898"/>
    </source>
</evidence>
<dbReference type="GO" id="GO:0008483">
    <property type="term" value="F:transaminase activity"/>
    <property type="evidence" value="ECO:0007669"/>
    <property type="project" value="UniProtKB-KW"/>
</dbReference>
<feature type="modified residue" description="N6-(pyridoxal phosphate)lysine" evidence="4">
    <location>
        <position position="185"/>
    </location>
</feature>
<dbReference type="Gene3D" id="3.90.1150.10">
    <property type="entry name" value="Aspartate Aminotransferase, domain 1"/>
    <property type="match status" value="1"/>
</dbReference>
<gene>
    <name evidence="6" type="primary">fdtB</name>
</gene>
<dbReference type="PANTHER" id="PTHR30244">
    <property type="entry name" value="TRANSAMINASE"/>
    <property type="match status" value="1"/>
</dbReference>
<dbReference type="InterPro" id="IPR015421">
    <property type="entry name" value="PyrdxlP-dep_Trfase_major"/>
</dbReference>
<evidence type="ECO:0000256" key="5">
    <source>
        <dbReference type="RuleBase" id="RU004508"/>
    </source>
</evidence>
<dbReference type="InterPro" id="IPR015422">
    <property type="entry name" value="PyrdxlP-dep_Trfase_small"/>
</dbReference>
<dbReference type="InterPro" id="IPR015424">
    <property type="entry name" value="PyrdxlP-dep_Trfase"/>
</dbReference>
<dbReference type="Gene3D" id="3.40.640.10">
    <property type="entry name" value="Type I PLP-dependent aspartate aminotransferase-like (Major domain)"/>
    <property type="match status" value="1"/>
</dbReference>
<dbReference type="SUPFAM" id="SSF53383">
    <property type="entry name" value="PLP-dependent transferases"/>
    <property type="match status" value="1"/>
</dbReference>
<dbReference type="GO" id="GO:0030170">
    <property type="term" value="F:pyridoxal phosphate binding"/>
    <property type="evidence" value="ECO:0007669"/>
    <property type="project" value="TreeGrafter"/>
</dbReference>
<dbReference type="PANTHER" id="PTHR30244:SF36">
    <property type="entry name" value="3-OXO-GLUCOSE-6-PHOSPHATE:GLUTAMATE AMINOTRANSFERASE"/>
    <property type="match status" value="1"/>
</dbReference>
<dbReference type="PIRSF" id="PIRSF000390">
    <property type="entry name" value="PLP_StrS"/>
    <property type="match status" value="1"/>
</dbReference>
<keyword evidence="6" id="KW-0032">Aminotransferase</keyword>
<evidence type="ECO:0000256" key="4">
    <source>
        <dbReference type="PIRSR" id="PIRSR000390-2"/>
    </source>
</evidence>
<dbReference type="InterPro" id="IPR000653">
    <property type="entry name" value="DegT/StrS_aminotransferase"/>
</dbReference>
<dbReference type="CDD" id="cd00616">
    <property type="entry name" value="AHBA_syn"/>
    <property type="match status" value="1"/>
</dbReference>
<keyword evidence="1 4" id="KW-0663">Pyridoxal phosphate</keyword>
<reference evidence="6" key="1">
    <citation type="submission" date="2018-05" db="EMBL/GenBank/DDBJ databases">
        <authorList>
            <person name="Lanie J.A."/>
            <person name="Ng W.-L."/>
            <person name="Kazmierczak K.M."/>
            <person name="Andrzejewski T.M."/>
            <person name="Davidsen T.M."/>
            <person name="Wayne K.J."/>
            <person name="Tettelin H."/>
            <person name="Glass J.I."/>
            <person name="Rusch D."/>
            <person name="Podicherti R."/>
            <person name="Tsui H.-C.T."/>
            <person name="Winkler M.E."/>
        </authorList>
    </citation>
    <scope>NUCLEOTIDE SEQUENCE</scope>
    <source>
        <strain evidence="6">O32_G3543</strain>
    </source>
</reference>
<accession>A0A2Z4BXD5</accession>
<name>A0A2Z4BXD5_9ENTR</name>
<protein>
    <submittedName>
        <fullName evidence="6">Aminotransferase</fullName>
    </submittedName>
</protein>
<feature type="active site" description="Proton acceptor" evidence="3">
    <location>
        <position position="185"/>
    </location>
</feature>
<proteinExistence type="inferred from homology"/>
<comment type="similarity">
    <text evidence="2 5">Belongs to the DegT/DnrJ/EryC1 family.</text>
</comment>
<dbReference type="AlphaFoldDB" id="A0A2Z4BXD5"/>
<evidence type="ECO:0000256" key="2">
    <source>
        <dbReference type="ARBA" id="ARBA00037999"/>
    </source>
</evidence>
<dbReference type="EMBL" id="MH325900">
    <property type="protein sequence ID" value="AWU66722.1"/>
    <property type="molecule type" value="Genomic_DNA"/>
</dbReference>
<dbReference type="Pfam" id="PF01041">
    <property type="entry name" value="DegT_DnrJ_EryC1"/>
    <property type="match status" value="1"/>
</dbReference>
<sequence>MIKFLDLKKINDKYGVDINAAISEVLDSGWYLLGQKNNEFAKNFAEFCGVKYFVGVANGLDAINLIIRAYDFSKGDEIIVPANTYIASILAISENGCTPVLVEPNINTYNIDVDLIEQHITEKTKAILVVHLYGQSVQMEKVWQLAEKYNLKIIEDCAQAHGGLYQNRRIGNLGDAGAFSFYPGKNLGALGDAGGITTNDLELYKKIKAIANYGSEIKYHNIYKGVNSRLDEVQAAVLNVKLPYIDVDNEYRRKIAEFYLNNINNTQVILPNVAERLAHVWHIFAVRVANRENFITYLKEHGVETLIHYPIPPHKQVAYREWNHLAFPITEKIHAEVVSLPISPVMTMLEVEKVVGLINEYKG</sequence>
<evidence type="ECO:0000256" key="3">
    <source>
        <dbReference type="PIRSR" id="PIRSR000390-1"/>
    </source>
</evidence>
<organism evidence="6">
    <name type="scientific">Citrobacter youngae</name>
    <dbReference type="NCBI Taxonomy" id="133448"/>
    <lineage>
        <taxon>Bacteria</taxon>
        <taxon>Pseudomonadati</taxon>
        <taxon>Pseudomonadota</taxon>
        <taxon>Gammaproteobacteria</taxon>
        <taxon>Enterobacterales</taxon>
        <taxon>Enterobacteriaceae</taxon>
        <taxon>Citrobacter</taxon>
        <taxon>Citrobacter freundii complex</taxon>
    </lineage>
</organism>